<dbReference type="PANTHER" id="PTHR11645:SF66">
    <property type="entry name" value="PYRROLINE-5-CARBOXYLATE REDUCTASE"/>
    <property type="match status" value="1"/>
</dbReference>
<protein>
    <recommendedName>
        <fullName evidence="5 6">Pyrroline-5-carboxylate reductase</fullName>
        <shortName evidence="5">P5C reductase</shortName>
        <shortName evidence="5">P5CR</shortName>
        <ecNumber evidence="5 6">1.5.1.2</ecNumber>
    </recommendedName>
    <alternativeName>
        <fullName evidence="5">PCA reductase</fullName>
    </alternativeName>
</protein>
<dbReference type="Proteomes" id="UP000053577">
    <property type="component" value="Unassembled WGS sequence"/>
</dbReference>
<keyword evidence="5 8" id="KW-0641">Proline biosynthesis</keyword>
<dbReference type="FunFam" id="1.10.3730.10:FF:000001">
    <property type="entry name" value="Pyrroline-5-carboxylate reductase"/>
    <property type="match status" value="1"/>
</dbReference>
<dbReference type="InterPro" id="IPR028939">
    <property type="entry name" value="P5C_Rdtase_cat_N"/>
</dbReference>
<comment type="catalytic activity">
    <reaction evidence="5">
        <text>L-proline + NAD(+) = (S)-1-pyrroline-5-carboxylate + NADH + 2 H(+)</text>
        <dbReference type="Rhea" id="RHEA:14105"/>
        <dbReference type="ChEBI" id="CHEBI:15378"/>
        <dbReference type="ChEBI" id="CHEBI:17388"/>
        <dbReference type="ChEBI" id="CHEBI:57540"/>
        <dbReference type="ChEBI" id="CHEBI:57945"/>
        <dbReference type="ChEBI" id="CHEBI:60039"/>
        <dbReference type="EC" id="1.5.1.2"/>
    </reaction>
</comment>
<evidence type="ECO:0000259" key="9">
    <source>
        <dbReference type="Pfam" id="PF03807"/>
    </source>
</evidence>
<feature type="domain" description="Pyrroline-5-carboxylate reductase catalytic N-terminal" evidence="9">
    <location>
        <begin position="2"/>
        <end position="97"/>
    </location>
</feature>
<evidence type="ECO:0000256" key="3">
    <source>
        <dbReference type="ARBA" id="ARBA00023002"/>
    </source>
</evidence>
<comment type="caution">
    <text evidence="11">The sequence shown here is derived from an EMBL/GenBank/DDBJ whole genome shotgun (WGS) entry which is preliminary data.</text>
</comment>
<dbReference type="PIRSF" id="PIRSF000193">
    <property type="entry name" value="Pyrrol-5-carb_rd"/>
    <property type="match status" value="1"/>
</dbReference>
<dbReference type="PROSITE" id="PS00521">
    <property type="entry name" value="P5CR"/>
    <property type="match status" value="1"/>
</dbReference>
<accession>A0A0V8M3S7</accession>
<organism evidence="11 12">
    <name type="scientific">Dehalococcoides mccartyi</name>
    <dbReference type="NCBI Taxonomy" id="61435"/>
    <lineage>
        <taxon>Bacteria</taxon>
        <taxon>Bacillati</taxon>
        <taxon>Chloroflexota</taxon>
        <taxon>Dehalococcoidia</taxon>
        <taxon>Dehalococcoidales</taxon>
        <taxon>Dehalococcoidaceae</taxon>
        <taxon>Dehalococcoides</taxon>
    </lineage>
</organism>
<keyword evidence="2 5" id="KW-0521">NADP</keyword>
<evidence type="ECO:0000256" key="5">
    <source>
        <dbReference type="HAMAP-Rule" id="MF_01925"/>
    </source>
</evidence>
<dbReference type="UniPathway" id="UPA00098">
    <property type="reaction ID" value="UER00361"/>
</dbReference>
<dbReference type="EMBL" id="JGYD01000011">
    <property type="protein sequence ID" value="KSV18368.1"/>
    <property type="molecule type" value="Genomic_DNA"/>
</dbReference>
<comment type="subcellular location">
    <subcellularLocation>
        <location evidence="5">Cytoplasm</location>
    </subcellularLocation>
</comment>
<evidence type="ECO:0000313" key="12">
    <source>
        <dbReference type="Proteomes" id="UP000053577"/>
    </source>
</evidence>
<reference evidence="11 12" key="1">
    <citation type="journal article" date="2015" name="Sci. Rep.">
        <title>A comparative genomics and reductive dehalogenase gene transcription study of two chloroethene-respiring bacteria, Dehalococcoides mccartyi strains MB and 11a.</title>
        <authorList>
            <person name="Low A."/>
            <person name="Shen Z."/>
            <person name="Cheng D."/>
            <person name="Rogers M.J."/>
            <person name="Lee P.K."/>
            <person name="He J."/>
        </authorList>
    </citation>
    <scope>NUCLEOTIDE SEQUENCE [LARGE SCALE GENOMIC DNA]</scope>
    <source>
        <strain evidence="11 12">MB</strain>
    </source>
</reference>
<evidence type="ECO:0000256" key="6">
    <source>
        <dbReference type="NCBIfam" id="TIGR00112"/>
    </source>
</evidence>
<name>A0A0V8M3S7_9CHLR</name>
<dbReference type="PATRIC" id="fig|61435.5.peg.561"/>
<evidence type="ECO:0000259" key="10">
    <source>
        <dbReference type="Pfam" id="PF14748"/>
    </source>
</evidence>
<evidence type="ECO:0000256" key="7">
    <source>
        <dbReference type="PIRSR" id="PIRSR000193-1"/>
    </source>
</evidence>
<dbReference type="GO" id="GO:0005737">
    <property type="term" value="C:cytoplasm"/>
    <property type="evidence" value="ECO:0007669"/>
    <property type="project" value="UniProtKB-SubCell"/>
</dbReference>
<feature type="binding site" evidence="7">
    <location>
        <begin position="6"/>
        <end position="11"/>
    </location>
    <ligand>
        <name>NADP(+)</name>
        <dbReference type="ChEBI" id="CHEBI:58349"/>
    </ligand>
</feature>
<comment type="function">
    <text evidence="4 5">Catalyzes the reduction of 1-pyrroline-5-carboxylate (PCA) to L-proline.</text>
</comment>
<comment type="similarity">
    <text evidence="1 5 8">Belongs to the pyrroline-5-carboxylate reductase family.</text>
</comment>
<comment type="catalytic activity">
    <reaction evidence="5 8">
        <text>L-proline + NADP(+) = (S)-1-pyrroline-5-carboxylate + NADPH + 2 H(+)</text>
        <dbReference type="Rhea" id="RHEA:14109"/>
        <dbReference type="ChEBI" id="CHEBI:15378"/>
        <dbReference type="ChEBI" id="CHEBI:17388"/>
        <dbReference type="ChEBI" id="CHEBI:57783"/>
        <dbReference type="ChEBI" id="CHEBI:58349"/>
        <dbReference type="ChEBI" id="CHEBI:60039"/>
        <dbReference type="EC" id="1.5.1.2"/>
    </reaction>
</comment>
<dbReference type="InterPro" id="IPR036291">
    <property type="entry name" value="NAD(P)-bd_dom_sf"/>
</dbReference>
<dbReference type="EC" id="1.5.1.2" evidence="5 6"/>
<dbReference type="HAMAP" id="MF_01925">
    <property type="entry name" value="P5C_reductase"/>
    <property type="match status" value="1"/>
</dbReference>
<dbReference type="Pfam" id="PF14748">
    <property type="entry name" value="P5CR_dimer"/>
    <property type="match status" value="1"/>
</dbReference>
<feature type="domain" description="Pyrroline-5-carboxylate reductase dimerisation" evidence="10">
    <location>
        <begin position="160"/>
        <end position="264"/>
    </location>
</feature>
<evidence type="ECO:0000256" key="4">
    <source>
        <dbReference type="ARBA" id="ARBA00058118"/>
    </source>
</evidence>
<sequence>MKIAFIGGGNMGEAILGALIQKNICPPKDITVSEIKAERRTFLENTYGIKTTSSNPEAIKNAEVVLLAIKPQNLAELSAGLKGKLAETQLVISIIAGATLSKLSGGLGHKAVVRVMPNTPAMIGMGMSVWTALPAVSPAQKEQTQRILSAMGKEIYTDKETMLDAATAISGSGPAYFFLFMESLEKAAQEVGFTPEEATVLVSQTAAGSAVYAEKSGLPLAQLRKNVTSPGGTTAEAIKVFEQAGLETTVIKAAKAAFDRSVELGKG</sequence>
<dbReference type="InterPro" id="IPR000304">
    <property type="entry name" value="Pyrroline-COOH_reductase"/>
</dbReference>
<keyword evidence="5 8" id="KW-0028">Amino-acid biosynthesis</keyword>
<dbReference type="PANTHER" id="PTHR11645">
    <property type="entry name" value="PYRROLINE-5-CARBOXYLATE REDUCTASE"/>
    <property type="match status" value="1"/>
</dbReference>
<evidence type="ECO:0000256" key="8">
    <source>
        <dbReference type="RuleBase" id="RU003903"/>
    </source>
</evidence>
<evidence type="ECO:0000256" key="1">
    <source>
        <dbReference type="ARBA" id="ARBA00005525"/>
    </source>
</evidence>
<dbReference type="NCBIfam" id="TIGR00112">
    <property type="entry name" value="proC"/>
    <property type="match status" value="1"/>
</dbReference>
<gene>
    <name evidence="5" type="primary">proC</name>
    <name evidence="11" type="ORF">DA01_02790</name>
</gene>
<proteinExistence type="inferred from homology"/>
<dbReference type="InterPro" id="IPR008927">
    <property type="entry name" value="6-PGluconate_DH-like_C_sf"/>
</dbReference>
<evidence type="ECO:0000313" key="11">
    <source>
        <dbReference type="EMBL" id="KSV18368.1"/>
    </source>
</evidence>
<dbReference type="InterPro" id="IPR029036">
    <property type="entry name" value="P5CR_dimer"/>
</dbReference>
<dbReference type="SUPFAM" id="SSF51735">
    <property type="entry name" value="NAD(P)-binding Rossmann-fold domains"/>
    <property type="match status" value="1"/>
</dbReference>
<dbReference type="AlphaFoldDB" id="A0A0V8M3S7"/>
<dbReference type="RefSeq" id="WP_058292309.1">
    <property type="nucleotide sequence ID" value="NZ_JGYD01000011.1"/>
</dbReference>
<dbReference type="InterPro" id="IPR053790">
    <property type="entry name" value="P5CR-like_CS"/>
</dbReference>
<keyword evidence="3 5" id="KW-0560">Oxidoreductase</keyword>
<dbReference type="Gene3D" id="1.10.3730.10">
    <property type="entry name" value="ProC C-terminal domain-like"/>
    <property type="match status" value="1"/>
</dbReference>
<keyword evidence="5" id="KW-0963">Cytoplasm</keyword>
<dbReference type="Gene3D" id="3.40.50.720">
    <property type="entry name" value="NAD(P)-binding Rossmann-like Domain"/>
    <property type="match status" value="1"/>
</dbReference>
<comment type="pathway">
    <text evidence="5 8">Amino-acid biosynthesis; L-proline biosynthesis; L-proline from L-glutamate 5-semialdehyde: step 1/1.</text>
</comment>
<dbReference type="GO" id="GO:0004735">
    <property type="term" value="F:pyrroline-5-carboxylate reductase activity"/>
    <property type="evidence" value="ECO:0007669"/>
    <property type="project" value="UniProtKB-UniRule"/>
</dbReference>
<feature type="binding site" evidence="7">
    <location>
        <position position="55"/>
    </location>
    <ligand>
        <name>NADPH</name>
        <dbReference type="ChEBI" id="CHEBI:57783"/>
    </ligand>
</feature>
<dbReference type="GO" id="GO:0055129">
    <property type="term" value="P:L-proline biosynthetic process"/>
    <property type="evidence" value="ECO:0007669"/>
    <property type="project" value="UniProtKB-UniRule"/>
</dbReference>
<dbReference type="Pfam" id="PF03807">
    <property type="entry name" value="F420_oxidored"/>
    <property type="match status" value="1"/>
</dbReference>
<evidence type="ECO:0000256" key="2">
    <source>
        <dbReference type="ARBA" id="ARBA00022857"/>
    </source>
</evidence>
<dbReference type="OrthoDB" id="9805754at2"/>
<feature type="binding site" evidence="7">
    <location>
        <begin position="68"/>
        <end position="71"/>
    </location>
    <ligand>
        <name>NADP(+)</name>
        <dbReference type="ChEBI" id="CHEBI:58349"/>
    </ligand>
</feature>
<dbReference type="SUPFAM" id="SSF48179">
    <property type="entry name" value="6-phosphogluconate dehydrogenase C-terminal domain-like"/>
    <property type="match status" value="1"/>
</dbReference>